<comment type="caution">
    <text evidence="2">The sequence shown here is derived from an EMBL/GenBank/DDBJ whole genome shotgun (WGS) entry which is preliminary data.</text>
</comment>
<feature type="signal peptide" evidence="1">
    <location>
        <begin position="1"/>
        <end position="19"/>
    </location>
</feature>
<sequence length="476" mass="52742">MNLHLYFLVLVSFFSLAQAQWKRCDRFWPKLTSKDRGSKWTVKSDCHALSGYPKDFGKTKVIVTYTRKWSKLSTKTKAAVKPVLEQSLAETFKVYDVFAKLPAEIVIILTTDADGATTAATSNPYEKRSPFQIKMLQRWTTEASTDVPRALQALAHELYHCVQGLEFGNALDPEYIREGSANYFSNVVFPDSNAEWPGKRYSGADYDPDLPLYAHVGRAAYATSVFFQSMGNSRSLHSLNNWVLSSGPGLDQAEERKRLSGLNGFVDDFFTFAQEFSLQSIEDTSGVLIPTIPDITPVPASIKLDAAGTTGTATLKTTPFTISVFKITVKAGQTARIYSSANRHQRLAYRKPEAKTWTEMSTDAGSAKPIDLPCKKKDTPTSYIVLFISTANAKSDKVKITVKGSRKKQCHGRSGFIHYPLLNPKTDGGYCPKGTHMSRIAIWCCPDGLQLDEAVASEVSLCCPPGTLRVFKALYE</sequence>
<keyword evidence="1" id="KW-0732">Signal</keyword>
<gene>
    <name evidence="2" type="ORF">QQX98_011932</name>
</gene>
<feature type="chain" id="PRO_5046223194" evidence="1">
    <location>
        <begin position="20"/>
        <end position="476"/>
    </location>
</feature>
<organism evidence="2 3">
    <name type="scientific">Neonectria punicea</name>
    <dbReference type="NCBI Taxonomy" id="979145"/>
    <lineage>
        <taxon>Eukaryota</taxon>
        <taxon>Fungi</taxon>
        <taxon>Dikarya</taxon>
        <taxon>Ascomycota</taxon>
        <taxon>Pezizomycotina</taxon>
        <taxon>Sordariomycetes</taxon>
        <taxon>Hypocreomycetidae</taxon>
        <taxon>Hypocreales</taxon>
        <taxon>Nectriaceae</taxon>
        <taxon>Neonectria</taxon>
    </lineage>
</organism>
<evidence type="ECO:0000256" key="1">
    <source>
        <dbReference type="SAM" id="SignalP"/>
    </source>
</evidence>
<dbReference type="Proteomes" id="UP001498476">
    <property type="component" value="Unassembled WGS sequence"/>
</dbReference>
<evidence type="ECO:0000313" key="3">
    <source>
        <dbReference type="Proteomes" id="UP001498476"/>
    </source>
</evidence>
<dbReference type="EMBL" id="JAZAVJ010000314">
    <property type="protein sequence ID" value="KAK7398690.1"/>
    <property type="molecule type" value="Genomic_DNA"/>
</dbReference>
<protein>
    <submittedName>
        <fullName evidence="2">Uncharacterized protein</fullName>
    </submittedName>
</protein>
<reference evidence="2 3" key="1">
    <citation type="journal article" date="2025" name="Microbiol. Resour. Announc.">
        <title>Draft genome sequences for Neonectria magnoliae and Neonectria punicea, canker pathogens of Liriodendron tulipifera and Acer saccharum in West Virginia.</title>
        <authorList>
            <person name="Petronek H.M."/>
            <person name="Kasson M.T."/>
            <person name="Metheny A.M."/>
            <person name="Stauder C.M."/>
            <person name="Lovett B."/>
            <person name="Lynch S.C."/>
            <person name="Garnas J.R."/>
            <person name="Kasson L.R."/>
            <person name="Stajich J.E."/>
        </authorList>
    </citation>
    <scope>NUCLEOTIDE SEQUENCE [LARGE SCALE GENOMIC DNA]</scope>
    <source>
        <strain evidence="2 3">NRRL 64653</strain>
    </source>
</reference>
<keyword evidence="3" id="KW-1185">Reference proteome</keyword>
<evidence type="ECO:0000313" key="2">
    <source>
        <dbReference type="EMBL" id="KAK7398690.1"/>
    </source>
</evidence>
<name>A0ABR1GKP9_9HYPO</name>
<proteinExistence type="predicted"/>
<accession>A0ABR1GKP9</accession>